<accession>A0A0A9CUT1</accession>
<proteinExistence type="predicted"/>
<dbReference type="AlphaFoldDB" id="A0A0A9CUT1"/>
<reference evidence="1" key="1">
    <citation type="submission" date="2014-09" db="EMBL/GenBank/DDBJ databases">
        <authorList>
            <person name="Magalhaes I.L.F."/>
            <person name="Oliveira U."/>
            <person name="Santos F.R."/>
            <person name="Vidigal T.H.D.A."/>
            <person name="Brescovit A.D."/>
            <person name="Santos A.J."/>
        </authorList>
    </citation>
    <scope>NUCLEOTIDE SEQUENCE</scope>
    <source>
        <tissue evidence="1">Shoot tissue taken approximately 20 cm above the soil surface</tissue>
    </source>
</reference>
<dbReference type="PANTHER" id="PTHR46836">
    <property type="entry name" value="AFADIN"/>
    <property type="match status" value="1"/>
</dbReference>
<sequence length="90" mass="10164">MQSGSKGLLRRCLPGWGQEGFVEMVWQRVVPFRQEMEFNQEGILLDVEWVGSEDGAYLVGCDIESTLQEDLLEEIIADFLGVTKSVKLRG</sequence>
<protein>
    <submittedName>
        <fullName evidence="1">Uncharacterized protein</fullName>
    </submittedName>
</protein>
<evidence type="ECO:0000313" key="1">
    <source>
        <dbReference type="EMBL" id="JAD78183.1"/>
    </source>
</evidence>
<organism evidence="1">
    <name type="scientific">Arundo donax</name>
    <name type="common">Giant reed</name>
    <name type="synonym">Donax arundinaceus</name>
    <dbReference type="NCBI Taxonomy" id="35708"/>
    <lineage>
        <taxon>Eukaryota</taxon>
        <taxon>Viridiplantae</taxon>
        <taxon>Streptophyta</taxon>
        <taxon>Embryophyta</taxon>
        <taxon>Tracheophyta</taxon>
        <taxon>Spermatophyta</taxon>
        <taxon>Magnoliopsida</taxon>
        <taxon>Liliopsida</taxon>
        <taxon>Poales</taxon>
        <taxon>Poaceae</taxon>
        <taxon>PACMAD clade</taxon>
        <taxon>Arundinoideae</taxon>
        <taxon>Arundineae</taxon>
        <taxon>Arundo</taxon>
    </lineage>
</organism>
<dbReference type="PANTHER" id="PTHR46836:SF8">
    <property type="entry name" value="AFADIN"/>
    <property type="match status" value="1"/>
</dbReference>
<name>A0A0A9CUT1_ARUDO</name>
<dbReference type="EMBL" id="GBRH01219712">
    <property type="protein sequence ID" value="JAD78183.1"/>
    <property type="molecule type" value="Transcribed_RNA"/>
</dbReference>
<reference evidence="1" key="2">
    <citation type="journal article" date="2015" name="Data Brief">
        <title>Shoot transcriptome of the giant reed, Arundo donax.</title>
        <authorList>
            <person name="Barrero R.A."/>
            <person name="Guerrero F.D."/>
            <person name="Moolhuijzen P."/>
            <person name="Goolsby J.A."/>
            <person name="Tidwell J."/>
            <person name="Bellgard S.E."/>
            <person name="Bellgard M.I."/>
        </authorList>
    </citation>
    <scope>NUCLEOTIDE SEQUENCE</scope>
    <source>
        <tissue evidence="1">Shoot tissue taken approximately 20 cm above the soil surface</tissue>
    </source>
</reference>